<keyword evidence="7 10" id="KW-0378">Hydrolase</keyword>
<dbReference type="RefSeq" id="WP_123214092.1">
    <property type="nucleotide sequence ID" value="NZ_RJTM01000002.1"/>
</dbReference>
<keyword evidence="4 10" id="KW-0547">Nucleotide-binding</keyword>
<dbReference type="InterPro" id="IPR040980">
    <property type="entry name" value="SWI2_SNF2"/>
</dbReference>
<feature type="domain" description="Helicase ATP-binding" evidence="11">
    <location>
        <begin position="252"/>
        <end position="417"/>
    </location>
</feature>
<accession>A0A3N0F4X4</accession>
<dbReference type="PANTHER" id="PTHR30195">
    <property type="entry name" value="TYPE I SITE-SPECIFIC DEOXYRIBONUCLEASE PROTEIN SUBUNIT M AND R"/>
    <property type="match status" value="1"/>
</dbReference>
<dbReference type="InterPro" id="IPR027417">
    <property type="entry name" value="P-loop_NTPase"/>
</dbReference>
<dbReference type="OrthoDB" id="9758243at2"/>
<comment type="caution">
    <text evidence="12">The sequence shown here is derived from an EMBL/GenBank/DDBJ whole genome shotgun (WGS) entry which is preliminary data.</text>
</comment>
<dbReference type="AlphaFoldDB" id="A0A3N0F4X4"/>
<evidence type="ECO:0000256" key="7">
    <source>
        <dbReference type="ARBA" id="ARBA00022801"/>
    </source>
</evidence>
<dbReference type="InterPro" id="IPR051268">
    <property type="entry name" value="Type-I_R_enzyme_R_subunit"/>
</dbReference>
<evidence type="ECO:0000256" key="8">
    <source>
        <dbReference type="ARBA" id="ARBA00022840"/>
    </source>
</evidence>
<evidence type="ECO:0000256" key="10">
    <source>
        <dbReference type="RuleBase" id="RU364115"/>
    </source>
</evidence>
<dbReference type="InterPro" id="IPR022625">
    <property type="entry name" value="TypeI_RM_Rsu_C"/>
</dbReference>
<dbReference type="GO" id="GO:0009035">
    <property type="term" value="F:type I site-specific deoxyribonuclease activity"/>
    <property type="evidence" value="ECO:0007669"/>
    <property type="project" value="UniProtKB-EC"/>
</dbReference>
<dbReference type="NCBIfam" id="TIGR00348">
    <property type="entry name" value="hsdR"/>
    <property type="match status" value="1"/>
</dbReference>
<dbReference type="CDD" id="cd22332">
    <property type="entry name" value="HsdR_N"/>
    <property type="match status" value="1"/>
</dbReference>
<dbReference type="Pfam" id="PF18766">
    <property type="entry name" value="SWI2_SNF2"/>
    <property type="match status" value="1"/>
</dbReference>
<evidence type="ECO:0000313" key="13">
    <source>
        <dbReference type="Proteomes" id="UP000267469"/>
    </source>
</evidence>
<dbReference type="Proteomes" id="UP000267469">
    <property type="component" value="Unassembled WGS sequence"/>
</dbReference>
<dbReference type="GO" id="GO:0005524">
    <property type="term" value="F:ATP binding"/>
    <property type="evidence" value="ECO:0007669"/>
    <property type="project" value="UniProtKB-KW"/>
</dbReference>
<keyword evidence="3" id="KW-0540">Nuclease</keyword>
<dbReference type="InterPro" id="IPR007409">
    <property type="entry name" value="Restrct_endonuc_type1_HsdR_N"/>
</dbReference>
<organism evidence="12 13">
    <name type="scientific">Sinomicrobium pectinilyticum</name>
    <dbReference type="NCBI Taxonomy" id="1084421"/>
    <lineage>
        <taxon>Bacteria</taxon>
        <taxon>Pseudomonadati</taxon>
        <taxon>Bacteroidota</taxon>
        <taxon>Flavobacteriia</taxon>
        <taxon>Flavobacteriales</taxon>
        <taxon>Flavobacteriaceae</taxon>
        <taxon>Sinomicrobium</taxon>
    </lineage>
</organism>
<comment type="similarity">
    <text evidence="2 10">Belongs to the HsdR family.</text>
</comment>
<dbReference type="CDD" id="cd18030">
    <property type="entry name" value="DEXHc_RE_I_HsdR"/>
    <property type="match status" value="1"/>
</dbReference>
<evidence type="ECO:0000256" key="9">
    <source>
        <dbReference type="ARBA" id="ARBA00023125"/>
    </source>
</evidence>
<dbReference type="Pfam" id="PF12008">
    <property type="entry name" value="EcoR124_C"/>
    <property type="match status" value="1"/>
</dbReference>
<gene>
    <name evidence="12" type="ORF">ED312_00850</name>
</gene>
<dbReference type="InterPro" id="IPR014001">
    <property type="entry name" value="Helicase_ATP-bd"/>
</dbReference>
<proteinExistence type="inferred from homology"/>
<evidence type="ECO:0000256" key="4">
    <source>
        <dbReference type="ARBA" id="ARBA00022741"/>
    </source>
</evidence>
<evidence type="ECO:0000256" key="6">
    <source>
        <dbReference type="ARBA" id="ARBA00022759"/>
    </source>
</evidence>
<dbReference type="InterPro" id="IPR055180">
    <property type="entry name" value="HsdR_RecA-like_helicase_dom_2"/>
</dbReference>
<comment type="subunit">
    <text evidence="10">The type I restriction/modification system is composed of three polypeptides R, M and S.</text>
</comment>
<dbReference type="InterPro" id="IPR004473">
    <property type="entry name" value="Restrct_endonuc_typeI_HsdR"/>
</dbReference>
<keyword evidence="8 10" id="KW-0067">ATP-binding</keyword>
<keyword evidence="9 10" id="KW-0238">DNA-binding</keyword>
<sequence length="950" mass="111003">MSTQPEQVLEKQLIEQLSTIGYTKVNIPDEAALLTNLKTQLEKHNDITFTEKEFERVLNILSKGSVFEKAKTLREKQHIVRDNGENLYFEFLNTEHWCQNQYQVTHQVTMEGSYKNRYDVTLLINGLPLVQIELKRRGLEMKEAFNQINRYQRHSFGAKSALFQYVQIFVISNGVNTKYYANNRHQSFKQTFYWTNKENKRLTNILNGFTSEFLEPCHISKMICKYIVLNETHKVLMVLRPYQFYAVEALIDRVKNSTKNGYIWHTTGSGKTLTSFKASQIIMKMPQVKKVVFVVDRKDLDYQTTKEFNSFSKGSIDGTDNTRALVKQFSDDTRIIVTTIQKLNTAISRKSYLAKMEQLKDERIVFIFDECHRSQFGETHNRIKSFFNNHQMFGFTGTPIFADNAVKNELGKRTTKELFGKCLHKYVITDAIKDENVLKFSVEYVGKYKQKESATEIDIEVEDIDRKELMESPKRLEKIADYIIANHNRKTHSKEFTAMFCVGSTDMIVNYYDILQRKKEEGKHNLKIATIFSYVANEDDADANGYIPEEVSVVEEAAVLYGMNAHKRDKLESYIGHYNEMFGSNFSTKDSQSFYNYYNDISKKVKEQKIDVLLVVNMFLTGFDSPTLNTLYVDKNLKYHGLIQAYSRTNRIINEQKSQGNIVVFRNLKKATDQAITLFSNKEAIEVIIMQPYEEYVQKFNEAFINLLKITPTVNSVNDLVSEEDELEFIKAFRELMRLKNILTTFANFDWEDLAMHEQLFNDYRSKYLDLWQKTKHDSAKEKVSILNDVDFELELIHRDEINVTYILKLLAALKDAKESEQEAKKKEIVDILSGEANLRSKRELIEKFIQENLPVIEDSDEIPQEFEKFWTEEQKMAFDKFVKEENLSSQKTQKLIEDYLYAEREPLRDELLGLIEGDKPSVLKRKTIGDRILSKVINFVDTFINGMDN</sequence>
<name>A0A3N0F4X4_SINP1</name>
<dbReference type="Gene3D" id="3.90.1570.50">
    <property type="match status" value="1"/>
</dbReference>
<dbReference type="Pfam" id="PF22679">
    <property type="entry name" value="T1R_D3-like"/>
    <property type="match status" value="1"/>
</dbReference>
<protein>
    <recommendedName>
        <fullName evidence="10">Type I restriction enzyme endonuclease subunit</fullName>
        <shortName evidence="10">R protein</shortName>
        <ecNumber evidence="10">3.1.21.3</ecNumber>
    </recommendedName>
</protein>
<evidence type="ECO:0000256" key="2">
    <source>
        <dbReference type="ARBA" id="ARBA00008598"/>
    </source>
</evidence>
<dbReference type="Pfam" id="PF04313">
    <property type="entry name" value="HSDR_N"/>
    <property type="match status" value="1"/>
</dbReference>
<comment type="function">
    <text evidence="10">Subunit R is required for both nuclease and ATPase activities, but not for modification.</text>
</comment>
<dbReference type="Gene3D" id="3.40.50.300">
    <property type="entry name" value="P-loop containing nucleotide triphosphate hydrolases"/>
    <property type="match status" value="2"/>
</dbReference>
<dbReference type="GO" id="GO:0003677">
    <property type="term" value="F:DNA binding"/>
    <property type="evidence" value="ECO:0007669"/>
    <property type="project" value="UniProtKB-KW"/>
</dbReference>
<dbReference type="SUPFAM" id="SSF52540">
    <property type="entry name" value="P-loop containing nucleoside triphosphate hydrolases"/>
    <property type="match status" value="2"/>
</dbReference>
<dbReference type="SMART" id="SM00487">
    <property type="entry name" value="DEXDc"/>
    <property type="match status" value="1"/>
</dbReference>
<dbReference type="PANTHER" id="PTHR30195:SF16">
    <property type="entry name" value="TYPE I RESTRICTION ENZYME ENDONUCLEASE SUBUNIT"/>
    <property type="match status" value="1"/>
</dbReference>
<evidence type="ECO:0000313" key="12">
    <source>
        <dbReference type="EMBL" id="RNL95180.1"/>
    </source>
</evidence>
<dbReference type="GO" id="GO:0009307">
    <property type="term" value="P:DNA restriction-modification system"/>
    <property type="evidence" value="ECO:0007669"/>
    <property type="project" value="UniProtKB-KW"/>
</dbReference>
<evidence type="ECO:0000256" key="3">
    <source>
        <dbReference type="ARBA" id="ARBA00022722"/>
    </source>
</evidence>
<evidence type="ECO:0000256" key="1">
    <source>
        <dbReference type="ARBA" id="ARBA00000851"/>
    </source>
</evidence>
<comment type="catalytic activity">
    <reaction evidence="1 10">
        <text>Endonucleolytic cleavage of DNA to give random double-stranded fragments with terminal 5'-phosphates, ATP is simultaneously hydrolyzed.</text>
        <dbReference type="EC" id="3.1.21.3"/>
    </reaction>
</comment>
<dbReference type="EC" id="3.1.21.3" evidence="10"/>
<dbReference type="CDD" id="cd18800">
    <property type="entry name" value="SF2_C_EcoR124I-like"/>
    <property type="match status" value="1"/>
</dbReference>
<dbReference type="PROSITE" id="PS51192">
    <property type="entry name" value="HELICASE_ATP_BIND_1"/>
    <property type="match status" value="1"/>
</dbReference>
<keyword evidence="5 10" id="KW-0680">Restriction system</keyword>
<keyword evidence="6 12" id="KW-0255">Endonuclease</keyword>
<reference evidence="12 13" key="1">
    <citation type="submission" date="2018-10" db="EMBL/GenBank/DDBJ databases">
        <title>Sinomicrobium pectinilyticum sp. nov., a pectinase-producing bacterium isolated from alkaline and saline soil, and emended description of the genus Sinomicrobium.</title>
        <authorList>
            <person name="Cheng B."/>
            <person name="Li C."/>
            <person name="Lai Q."/>
            <person name="Du M."/>
            <person name="Shao Z."/>
            <person name="Xu P."/>
            <person name="Yang C."/>
        </authorList>
    </citation>
    <scope>NUCLEOTIDE SEQUENCE [LARGE SCALE GENOMIC DNA]</scope>
    <source>
        <strain evidence="12 13">5DNS001</strain>
    </source>
</reference>
<evidence type="ECO:0000256" key="5">
    <source>
        <dbReference type="ARBA" id="ARBA00022747"/>
    </source>
</evidence>
<evidence type="ECO:0000259" key="11">
    <source>
        <dbReference type="PROSITE" id="PS51192"/>
    </source>
</evidence>
<dbReference type="EMBL" id="RJTM01000002">
    <property type="protein sequence ID" value="RNL95180.1"/>
    <property type="molecule type" value="Genomic_DNA"/>
</dbReference>
<keyword evidence="13" id="KW-1185">Reference proteome</keyword>